<reference evidence="2 3" key="1">
    <citation type="submission" date="2018-09" db="EMBL/GenBank/DDBJ databases">
        <title>Genomic investigation of the strawberry pathogen Phytophthora fragariae indicates pathogenicity is determined by transcriptional variation in three key races.</title>
        <authorList>
            <person name="Adams T.M."/>
            <person name="Armitage A.D."/>
            <person name="Sobczyk M.K."/>
            <person name="Bates H.J."/>
            <person name="Dunwell J.M."/>
            <person name="Nellist C.F."/>
            <person name="Harrison R.J."/>
        </authorList>
    </citation>
    <scope>NUCLEOTIDE SEQUENCE [LARGE SCALE GENOMIC DNA]</scope>
    <source>
        <strain evidence="2 3">SCRP324</strain>
    </source>
</reference>
<feature type="region of interest" description="Disordered" evidence="1">
    <location>
        <begin position="1"/>
        <end position="47"/>
    </location>
</feature>
<evidence type="ECO:0000256" key="1">
    <source>
        <dbReference type="SAM" id="MobiDB-lite"/>
    </source>
</evidence>
<sequence>MTEGAPEGAPEEAPEGAPEEAPEGAPEEARAAGSRAAGPAEVAITML</sequence>
<feature type="compositionally biased region" description="Low complexity" evidence="1">
    <location>
        <begin position="31"/>
        <end position="41"/>
    </location>
</feature>
<comment type="caution">
    <text evidence="2">The sequence shown here is derived from an EMBL/GenBank/DDBJ whole genome shotgun (WGS) entry which is preliminary data.</text>
</comment>
<proteinExistence type="predicted"/>
<dbReference type="AlphaFoldDB" id="A0A6A3IFE6"/>
<dbReference type="Proteomes" id="UP000435112">
    <property type="component" value="Unassembled WGS sequence"/>
</dbReference>
<dbReference type="EMBL" id="QXFU01003052">
    <property type="protein sequence ID" value="KAE8978834.1"/>
    <property type="molecule type" value="Genomic_DNA"/>
</dbReference>
<organism evidence="2 3">
    <name type="scientific">Phytophthora rubi</name>
    <dbReference type="NCBI Taxonomy" id="129364"/>
    <lineage>
        <taxon>Eukaryota</taxon>
        <taxon>Sar</taxon>
        <taxon>Stramenopiles</taxon>
        <taxon>Oomycota</taxon>
        <taxon>Peronosporomycetes</taxon>
        <taxon>Peronosporales</taxon>
        <taxon>Peronosporaceae</taxon>
        <taxon>Phytophthora</taxon>
    </lineage>
</organism>
<gene>
    <name evidence="2" type="ORF">PR002_g24596</name>
</gene>
<accession>A0A6A3IFE6</accession>
<evidence type="ECO:0000313" key="2">
    <source>
        <dbReference type="EMBL" id="KAE8978834.1"/>
    </source>
</evidence>
<name>A0A6A3IFE6_9STRA</name>
<evidence type="ECO:0000313" key="3">
    <source>
        <dbReference type="Proteomes" id="UP000435112"/>
    </source>
</evidence>
<protein>
    <submittedName>
        <fullName evidence="2">Uncharacterized protein</fullName>
    </submittedName>
</protein>
<feature type="compositionally biased region" description="Acidic residues" evidence="1">
    <location>
        <begin position="9"/>
        <end position="26"/>
    </location>
</feature>